<reference evidence="2" key="1">
    <citation type="submission" date="2018-05" db="EMBL/GenBank/DDBJ databases">
        <authorList>
            <person name="Nie L."/>
        </authorList>
    </citation>
    <scope>NUCLEOTIDE SEQUENCE [LARGE SCALE GENOMIC DNA]</scope>
    <source>
        <strain evidence="2">NL</strain>
    </source>
</reference>
<organism evidence="1 2">
    <name type="scientific">Hymenobacter edaphi</name>
    <dbReference type="NCBI Taxonomy" id="2211146"/>
    <lineage>
        <taxon>Bacteria</taxon>
        <taxon>Pseudomonadati</taxon>
        <taxon>Bacteroidota</taxon>
        <taxon>Cytophagia</taxon>
        <taxon>Cytophagales</taxon>
        <taxon>Hymenobacteraceae</taxon>
        <taxon>Hymenobacter</taxon>
    </lineage>
</organism>
<comment type="caution">
    <text evidence="1">The sequence shown here is derived from an EMBL/GenBank/DDBJ whole genome shotgun (WGS) entry which is preliminary data.</text>
</comment>
<proteinExistence type="predicted"/>
<accession>A0A328BPY3</accession>
<dbReference type="Proteomes" id="UP000248553">
    <property type="component" value="Unassembled WGS sequence"/>
</dbReference>
<keyword evidence="2" id="KW-1185">Reference proteome</keyword>
<dbReference type="AlphaFoldDB" id="A0A328BPY3"/>
<evidence type="ECO:0000313" key="1">
    <source>
        <dbReference type="EMBL" id="RAK68066.1"/>
    </source>
</evidence>
<protein>
    <submittedName>
        <fullName evidence="1">Uncharacterized protein</fullName>
    </submittedName>
</protein>
<name>A0A328BPY3_9BACT</name>
<gene>
    <name evidence="1" type="ORF">DLM85_08470</name>
</gene>
<evidence type="ECO:0000313" key="2">
    <source>
        <dbReference type="Proteomes" id="UP000248553"/>
    </source>
</evidence>
<dbReference type="EMBL" id="QHKM01000002">
    <property type="protein sequence ID" value="RAK68066.1"/>
    <property type="molecule type" value="Genomic_DNA"/>
</dbReference>
<sequence length="100" mass="11833">MPIQKELLINKRGELWRNDDQSNYIMPSLIFYDSTVLGSSRGDTAFRFTYELKGRYILLKDFKGRVEKSRILHIGPNTFTVDKLWFLEGKQTYHREVFGP</sequence>